<dbReference type="EMBL" id="LXQA010872992">
    <property type="protein sequence ID" value="MCI74998.1"/>
    <property type="molecule type" value="Genomic_DNA"/>
</dbReference>
<organism evidence="2 3">
    <name type="scientific">Trifolium medium</name>
    <dbReference type="NCBI Taxonomy" id="97028"/>
    <lineage>
        <taxon>Eukaryota</taxon>
        <taxon>Viridiplantae</taxon>
        <taxon>Streptophyta</taxon>
        <taxon>Embryophyta</taxon>
        <taxon>Tracheophyta</taxon>
        <taxon>Spermatophyta</taxon>
        <taxon>Magnoliopsida</taxon>
        <taxon>eudicotyledons</taxon>
        <taxon>Gunneridae</taxon>
        <taxon>Pentapetalae</taxon>
        <taxon>rosids</taxon>
        <taxon>fabids</taxon>
        <taxon>Fabales</taxon>
        <taxon>Fabaceae</taxon>
        <taxon>Papilionoideae</taxon>
        <taxon>50 kb inversion clade</taxon>
        <taxon>NPAAA clade</taxon>
        <taxon>Hologalegina</taxon>
        <taxon>IRL clade</taxon>
        <taxon>Trifolieae</taxon>
        <taxon>Trifolium</taxon>
    </lineage>
</organism>
<evidence type="ECO:0000259" key="1">
    <source>
        <dbReference type="Pfam" id="PF03372"/>
    </source>
</evidence>
<dbReference type="InterPro" id="IPR005135">
    <property type="entry name" value="Endo/exonuclease/phosphatase"/>
</dbReference>
<dbReference type="Gene3D" id="3.60.10.10">
    <property type="entry name" value="Endonuclease/exonuclease/phosphatase"/>
    <property type="match status" value="1"/>
</dbReference>
<dbReference type="AlphaFoldDB" id="A0A392UQ65"/>
<protein>
    <recommendedName>
        <fullName evidence="1">Endonuclease/exonuclease/phosphatase domain-containing protein</fullName>
    </recommendedName>
</protein>
<reference evidence="2 3" key="1">
    <citation type="journal article" date="2018" name="Front. Plant Sci.">
        <title>Red Clover (Trifolium pratense) and Zigzag Clover (T. medium) - A Picture of Genomic Similarities and Differences.</title>
        <authorList>
            <person name="Dluhosova J."/>
            <person name="Istvanek J."/>
            <person name="Nedelnik J."/>
            <person name="Repkova J."/>
        </authorList>
    </citation>
    <scope>NUCLEOTIDE SEQUENCE [LARGE SCALE GENOMIC DNA]</scope>
    <source>
        <strain evidence="3">cv. 10/8</strain>
        <tissue evidence="2">Leaf</tissue>
    </source>
</reference>
<evidence type="ECO:0000313" key="2">
    <source>
        <dbReference type="EMBL" id="MCI74998.1"/>
    </source>
</evidence>
<dbReference type="InterPro" id="IPR036691">
    <property type="entry name" value="Endo/exonu/phosph_ase_sf"/>
</dbReference>
<dbReference type="GO" id="GO:0003824">
    <property type="term" value="F:catalytic activity"/>
    <property type="evidence" value="ECO:0007669"/>
    <property type="project" value="InterPro"/>
</dbReference>
<dbReference type="Pfam" id="PF03372">
    <property type="entry name" value="Exo_endo_phos"/>
    <property type="match status" value="1"/>
</dbReference>
<dbReference type="SUPFAM" id="SSF56219">
    <property type="entry name" value="DNase I-like"/>
    <property type="match status" value="1"/>
</dbReference>
<feature type="domain" description="Endonuclease/exonuclease/phosphatase" evidence="1">
    <location>
        <begin position="1"/>
        <end position="65"/>
    </location>
</feature>
<keyword evidence="3" id="KW-1185">Reference proteome</keyword>
<feature type="non-terminal residue" evidence="2">
    <location>
        <position position="71"/>
    </location>
</feature>
<comment type="caution">
    <text evidence="2">The sequence shown here is derived from an EMBL/GenBank/DDBJ whole genome shotgun (WGS) entry which is preliminary data.</text>
</comment>
<evidence type="ECO:0000313" key="3">
    <source>
        <dbReference type="Proteomes" id="UP000265520"/>
    </source>
</evidence>
<proteinExistence type="predicted"/>
<accession>A0A392UQ65</accession>
<dbReference type="Proteomes" id="UP000265520">
    <property type="component" value="Unassembled WGS sequence"/>
</dbReference>
<name>A0A392UQ65_9FABA</name>
<sequence length="71" mass="8095">MRRVRELVRREKVDILALQEAKIEGANNSLCREVWGYDNVVWISNPTIGRSGGLITLWNKEKGSLVHSFQG</sequence>